<reference evidence="3 4" key="1">
    <citation type="submission" date="2016-10" db="EMBL/GenBank/DDBJ databases">
        <authorList>
            <person name="Varghese N."/>
            <person name="Submissions S."/>
        </authorList>
    </citation>
    <scope>NUCLEOTIDE SEQUENCE [LARGE SCALE GENOMIC DNA]</scope>
    <source>
        <strain evidence="4">YIM D21,KCTC 23444,ACCC 10710</strain>
    </source>
</reference>
<feature type="coiled-coil region" evidence="2">
    <location>
        <begin position="174"/>
        <end position="245"/>
    </location>
</feature>
<comment type="subcellular location">
    <subcellularLocation>
        <location evidence="1">Cell envelope</location>
    </subcellularLocation>
</comment>
<dbReference type="EMBL" id="FOMS01000026">
    <property type="protein sequence ID" value="SFE93663.1"/>
    <property type="molecule type" value="Genomic_DNA"/>
</dbReference>
<organism evidence="3 4">
    <name type="scientific">Roseivivax sediminis</name>
    <dbReference type="NCBI Taxonomy" id="936889"/>
    <lineage>
        <taxon>Bacteria</taxon>
        <taxon>Pseudomonadati</taxon>
        <taxon>Pseudomonadota</taxon>
        <taxon>Alphaproteobacteria</taxon>
        <taxon>Rhodobacterales</taxon>
        <taxon>Roseobacteraceae</taxon>
        <taxon>Roseivivax</taxon>
    </lineage>
</organism>
<dbReference type="RefSeq" id="WP_149759002.1">
    <property type="nucleotide sequence ID" value="NZ_FOMS01000026.1"/>
</dbReference>
<evidence type="ECO:0000256" key="1">
    <source>
        <dbReference type="ARBA" id="ARBA00004196"/>
    </source>
</evidence>
<dbReference type="AlphaFoldDB" id="A0A1I2ELS1"/>
<dbReference type="InterPro" id="IPR050739">
    <property type="entry name" value="MFP"/>
</dbReference>
<dbReference type="OrthoDB" id="7477732at2"/>
<dbReference type="SUPFAM" id="SSF111369">
    <property type="entry name" value="HlyD-like secretion proteins"/>
    <property type="match status" value="1"/>
</dbReference>
<feature type="coiled-coil region" evidence="2">
    <location>
        <begin position="79"/>
        <end position="142"/>
    </location>
</feature>
<dbReference type="Proteomes" id="UP000325289">
    <property type="component" value="Unassembled WGS sequence"/>
</dbReference>
<evidence type="ECO:0000313" key="4">
    <source>
        <dbReference type="Proteomes" id="UP000325289"/>
    </source>
</evidence>
<dbReference type="PANTHER" id="PTHR30386:SF19">
    <property type="entry name" value="MULTIDRUG EXPORT PROTEIN EMRA-RELATED"/>
    <property type="match status" value="1"/>
</dbReference>
<proteinExistence type="predicted"/>
<sequence length="390" mass="42642">MRIVRLITGLVVILLAGWIIVGEQMSGASANAVVNARVSTVRADVAGTLSLPDRALGSLVTEGEAMASIDDPLVDSVRLDDLRMELDFSEADVERASALIAETRAIREDLLDRTELYRKERLADLRTRLQHARTRLDMLEDGGSPDAEAQQLAEGFDTDSARVQFEPLRTDLALNHARERVEVLEIAVRAAEQDVFLGDGYNDSPNAEQRAVELESVLAGHEADFANAEARLAAIERRVRQEEVRVSRFGGGDIAAPVNGRYWEVLQADGVTVQRGDPILRLVDCDSTFVTLSVTERVYNSLRIGQSASFRMLGDGQVFEATVARLAGSGAETIYRNIAIAPSQRHLERYDVAILVPALNDHPELGCAVGRTGRAFFDGRPLDGLRGLLN</sequence>
<dbReference type="GO" id="GO:0030313">
    <property type="term" value="C:cell envelope"/>
    <property type="evidence" value="ECO:0007669"/>
    <property type="project" value="UniProtKB-SubCell"/>
</dbReference>
<dbReference type="Gene3D" id="2.40.30.170">
    <property type="match status" value="1"/>
</dbReference>
<dbReference type="PANTHER" id="PTHR30386">
    <property type="entry name" value="MEMBRANE FUSION SUBUNIT OF EMRAB-TOLC MULTIDRUG EFFLUX PUMP"/>
    <property type="match status" value="1"/>
</dbReference>
<accession>A0A1I2ELS1</accession>
<keyword evidence="4" id="KW-1185">Reference proteome</keyword>
<keyword evidence="2" id="KW-0175">Coiled coil</keyword>
<gene>
    <name evidence="3" type="ORF">SAMN04515678_1263</name>
</gene>
<evidence type="ECO:0000256" key="2">
    <source>
        <dbReference type="SAM" id="Coils"/>
    </source>
</evidence>
<evidence type="ECO:0000313" key="3">
    <source>
        <dbReference type="EMBL" id="SFE93663.1"/>
    </source>
</evidence>
<protein>
    <submittedName>
        <fullName evidence="3">Multidrug resistance efflux pump</fullName>
    </submittedName>
</protein>
<name>A0A1I2ELS1_9RHOB</name>